<evidence type="ECO:0000313" key="4">
    <source>
        <dbReference type="Proteomes" id="UP000828251"/>
    </source>
</evidence>
<keyword evidence="4" id="KW-1185">Reference proteome</keyword>
<dbReference type="PANTHER" id="PTHR22850">
    <property type="entry name" value="WD40 REPEAT FAMILY"/>
    <property type="match status" value="1"/>
</dbReference>
<evidence type="ECO:0000256" key="2">
    <source>
        <dbReference type="ARBA" id="ARBA00022737"/>
    </source>
</evidence>
<accession>A0A9D3UUC7</accession>
<dbReference type="Gene3D" id="2.130.10.10">
    <property type="entry name" value="YVTN repeat-like/Quinoprotein amine dehydrogenase"/>
    <property type="match status" value="1"/>
</dbReference>
<dbReference type="InterPro" id="IPR015943">
    <property type="entry name" value="WD40/YVTN_repeat-like_dom_sf"/>
</dbReference>
<sequence>MISELGFTRRKWVTFRDVTDGSVPNTLVIANCEVVKPRVTAAEHISQFNEEVRSPFVKKYKTLIHPGEVNRIRGLPQNPKIVATHTWSYTFSPRFDWALWYVLLSSTAQIHNLHGNGY</sequence>
<dbReference type="InterPro" id="IPR050459">
    <property type="entry name" value="WD_repeat_RBAP46/RBAP48/MSI1"/>
</dbReference>
<gene>
    <name evidence="3" type="ORF">J1N35_035481</name>
</gene>
<protein>
    <submittedName>
        <fullName evidence="3">Uncharacterized protein</fullName>
    </submittedName>
</protein>
<keyword evidence="2" id="KW-0677">Repeat</keyword>
<dbReference type="EMBL" id="JAIQCV010000010">
    <property type="protein sequence ID" value="KAH1057416.1"/>
    <property type="molecule type" value="Genomic_DNA"/>
</dbReference>
<comment type="caution">
    <text evidence="3">The sequence shown here is derived from an EMBL/GenBank/DDBJ whole genome shotgun (WGS) entry which is preliminary data.</text>
</comment>
<evidence type="ECO:0000256" key="1">
    <source>
        <dbReference type="ARBA" id="ARBA00022574"/>
    </source>
</evidence>
<organism evidence="3 4">
    <name type="scientific">Gossypium stocksii</name>
    <dbReference type="NCBI Taxonomy" id="47602"/>
    <lineage>
        <taxon>Eukaryota</taxon>
        <taxon>Viridiplantae</taxon>
        <taxon>Streptophyta</taxon>
        <taxon>Embryophyta</taxon>
        <taxon>Tracheophyta</taxon>
        <taxon>Spermatophyta</taxon>
        <taxon>Magnoliopsida</taxon>
        <taxon>eudicotyledons</taxon>
        <taxon>Gunneridae</taxon>
        <taxon>Pentapetalae</taxon>
        <taxon>rosids</taxon>
        <taxon>malvids</taxon>
        <taxon>Malvales</taxon>
        <taxon>Malvaceae</taxon>
        <taxon>Malvoideae</taxon>
        <taxon>Gossypium</taxon>
    </lineage>
</organism>
<proteinExistence type="predicted"/>
<dbReference type="Proteomes" id="UP000828251">
    <property type="component" value="Unassembled WGS sequence"/>
</dbReference>
<evidence type="ECO:0000313" key="3">
    <source>
        <dbReference type="EMBL" id="KAH1057416.1"/>
    </source>
</evidence>
<keyword evidence="1" id="KW-0853">WD repeat</keyword>
<dbReference type="OrthoDB" id="1735111at2759"/>
<reference evidence="3 4" key="1">
    <citation type="journal article" date="2021" name="Plant Biotechnol. J.">
        <title>Multi-omics assisted identification of the key and species-specific regulatory components of drought-tolerant mechanisms in Gossypium stocksii.</title>
        <authorList>
            <person name="Yu D."/>
            <person name="Ke L."/>
            <person name="Zhang D."/>
            <person name="Wu Y."/>
            <person name="Sun Y."/>
            <person name="Mei J."/>
            <person name="Sun J."/>
            <person name="Sun Y."/>
        </authorList>
    </citation>
    <scope>NUCLEOTIDE SEQUENCE [LARGE SCALE GENOMIC DNA]</scope>
    <source>
        <strain evidence="4">cv. E1</strain>
        <tissue evidence="3">Leaf</tissue>
    </source>
</reference>
<name>A0A9D3UUC7_9ROSI</name>
<dbReference type="AlphaFoldDB" id="A0A9D3UUC7"/>